<dbReference type="Proteomes" id="UP000054937">
    <property type="component" value="Unassembled WGS sequence"/>
</dbReference>
<feature type="coiled-coil region" evidence="2">
    <location>
        <begin position="879"/>
        <end position="931"/>
    </location>
</feature>
<feature type="repeat" description="TPR" evidence="1">
    <location>
        <begin position="13"/>
        <end position="46"/>
    </location>
</feature>
<comment type="caution">
    <text evidence="4">The sequence shown here is derived from an EMBL/GenBank/DDBJ whole genome shotgun (WGS) entry which is preliminary data.</text>
</comment>
<dbReference type="SMART" id="SM00028">
    <property type="entry name" value="TPR"/>
    <property type="match status" value="2"/>
</dbReference>
<gene>
    <name evidence="4" type="ORF">PPERSA_01863</name>
</gene>
<dbReference type="SUPFAM" id="SSF48452">
    <property type="entry name" value="TPR-like"/>
    <property type="match status" value="1"/>
</dbReference>
<dbReference type="OrthoDB" id="2423701at2759"/>
<dbReference type="PROSITE" id="PS50005">
    <property type="entry name" value="TPR"/>
    <property type="match status" value="1"/>
</dbReference>
<evidence type="ECO:0000313" key="4">
    <source>
        <dbReference type="EMBL" id="KRX08610.1"/>
    </source>
</evidence>
<evidence type="ECO:0000256" key="3">
    <source>
        <dbReference type="SAM" id="MobiDB-lite"/>
    </source>
</evidence>
<keyword evidence="2" id="KW-0175">Coiled coil</keyword>
<protein>
    <submittedName>
        <fullName evidence="4">Uncharacterized protein</fullName>
    </submittedName>
</protein>
<organism evidence="4 5">
    <name type="scientific">Pseudocohnilembus persalinus</name>
    <name type="common">Ciliate</name>
    <dbReference type="NCBI Taxonomy" id="266149"/>
    <lineage>
        <taxon>Eukaryota</taxon>
        <taxon>Sar</taxon>
        <taxon>Alveolata</taxon>
        <taxon>Ciliophora</taxon>
        <taxon>Intramacronucleata</taxon>
        <taxon>Oligohymenophorea</taxon>
        <taxon>Scuticociliatia</taxon>
        <taxon>Philasterida</taxon>
        <taxon>Pseudocohnilembidae</taxon>
        <taxon>Pseudocohnilembus</taxon>
    </lineage>
</organism>
<keyword evidence="5" id="KW-1185">Reference proteome</keyword>
<name>A0A0V0R245_PSEPJ</name>
<dbReference type="AlphaFoldDB" id="A0A0V0R245"/>
<evidence type="ECO:0000256" key="1">
    <source>
        <dbReference type="PROSITE-ProRule" id="PRU00339"/>
    </source>
</evidence>
<dbReference type="InParanoid" id="A0A0V0R245"/>
<dbReference type="InterPro" id="IPR019734">
    <property type="entry name" value="TPR_rpt"/>
</dbReference>
<proteinExistence type="predicted"/>
<feature type="coiled-coil region" evidence="2">
    <location>
        <begin position="339"/>
        <end position="415"/>
    </location>
</feature>
<sequence>MENKEEQEKYNKAEEFNLKAGQLYLRQKLNEAIQFYEKAIEVYPKNIPKYKLNIAACYLEKGVYDECLAQIQEALIFNQKEKTNKLSEKQIEKLQQRQQKAQFCKNIHDNLLENKHFRENYFTQLKKNENKYVLELLNQLEEKEYQEEKQEILQSQQYGQKQQSQELKQEKNENQTQIQNQNQAQNENKNQNQDEQKNQVLFLKNNININTVRASIIEQKQSPFYPYSYQQPFSLIYNEITGFYDKEIIKQNSLNFLISGGTDIRNLLHTFLDFSKYQPGKKNSIEKLTIKSEFLNQAQNLKEFQFFNLETNTQNFARNIFIIIYILDLIQQINSKILKERENQNTNEKQNENENLNENEKLEENFQKEISKFLAKQTYNIYGFWFSINLFEDQFLNLKNKLDQYIEMIEKLIQDKESQKNFQSDENILILNFLQIPVHSLISVQKEFKRWKTLIESQNLYLQVKNYLKDFVQDVKIEGEKMKKLLNGEVSPKEHFDEDYFIDTKLNTPFFSQQNDEDFKNQFKNITTNFSFIPDVQNLNDTQNTLIKNELSEYEQNDIKKNPGIKNIETQPLLFHKYQQAMVPQLAEEDEFTPAFTFFNYKLDIDQLNNQPDYHSLFNSLIHSYFLSSAQIFRHYVSLFNSCYDSKRGGDTSGAISQLLSDELEEFQKEHAEINLRRYTWDLFRCLSLNEIQDFTSLNMEQESKYQVTNNSYTKNIFNEWKKPDFYKFNSHNDPKVRNRLQQWLQDILLLCVLPPKRVFEENRFPIHFITDLIHQILDNGKFIAQKQIYQGGLPIDPITEGKDKNNFMHIQDISYIKLDLLISLKLNHFTYLHENNLKLVQNLNLIEYQLNYKKELIQFFHKYSQNLTFHSLGALIIKKSINTENQDLNQNYDQIYQDITKNSHNLQEYVQNLQKLTEIQQNNQEILKKEKIYQNSLCHLISQIKNEKDYSISFSIPEIEQNNFNYEIQLIRVDYWRRVTEPIQLNQLNSNNDCNEQI</sequence>
<dbReference type="Gene3D" id="1.25.40.10">
    <property type="entry name" value="Tetratricopeptide repeat domain"/>
    <property type="match status" value="1"/>
</dbReference>
<feature type="compositionally biased region" description="Low complexity" evidence="3">
    <location>
        <begin position="174"/>
        <end position="191"/>
    </location>
</feature>
<accession>A0A0V0R245</accession>
<evidence type="ECO:0000256" key="2">
    <source>
        <dbReference type="SAM" id="Coils"/>
    </source>
</evidence>
<reference evidence="4 5" key="1">
    <citation type="journal article" date="2015" name="Sci. Rep.">
        <title>Genome of the facultative scuticociliatosis pathogen Pseudocohnilembus persalinus provides insight into its virulence through horizontal gene transfer.</title>
        <authorList>
            <person name="Xiong J."/>
            <person name="Wang G."/>
            <person name="Cheng J."/>
            <person name="Tian M."/>
            <person name="Pan X."/>
            <person name="Warren A."/>
            <person name="Jiang C."/>
            <person name="Yuan D."/>
            <person name="Miao W."/>
        </authorList>
    </citation>
    <scope>NUCLEOTIDE SEQUENCE [LARGE SCALE GENOMIC DNA]</scope>
    <source>
        <strain evidence="4">36N120E</strain>
    </source>
</reference>
<keyword evidence="1" id="KW-0802">TPR repeat</keyword>
<feature type="region of interest" description="Disordered" evidence="3">
    <location>
        <begin position="163"/>
        <end position="193"/>
    </location>
</feature>
<dbReference type="EMBL" id="LDAU01000061">
    <property type="protein sequence ID" value="KRX08610.1"/>
    <property type="molecule type" value="Genomic_DNA"/>
</dbReference>
<dbReference type="InterPro" id="IPR011990">
    <property type="entry name" value="TPR-like_helical_dom_sf"/>
</dbReference>
<evidence type="ECO:0000313" key="5">
    <source>
        <dbReference type="Proteomes" id="UP000054937"/>
    </source>
</evidence>